<feature type="compositionally biased region" description="Low complexity" evidence="7">
    <location>
        <begin position="474"/>
        <end position="491"/>
    </location>
</feature>
<sequence length="500" mass="56397">MSDPNQKEINNHELSVGRQQPGPNLVSSEIMPDPRTVEPSLEQQSIVFPLMYGHDKWPYKVESAFTSALRIIMKNGTSKIKLRTRNYGRNELISLYIQYHTGEVRTKKQISSHIQVWKKTILNKMASDIALTTMDTEILNLIENGADQDEQSVHAFYSTFEEIIEALSQNNSEQIHNHQDGSHPGDQLPYYNSQFYNRSKYQSYNTGYGGDMISDRIHLPGIPGTVIPNGTADLRSAPMITNVAPQATYQQFTSYGNPTEVMPSNQDLPNHMLPFEKTKGFISSQNVNDPNKNNDYIRKQEHESTDLHQERNNAIKLPQFQPEYFRSSPYSQPQVLPLPSSSQSVVNNGTGIHGPFADDKQLGSGNPQNPMIVTPASQNFYQLPQGSTFYHHPYGQMATVQQPQIINQPQTEQYNSYKVPTYNGANTGMFRPSQIQQPLVPVNSNTPVLPKFLDRPIATDPQAKRSNSSASYQNDSVNKNFNENNNSNTLNDTTMDRASH</sequence>
<evidence type="ECO:0000256" key="2">
    <source>
        <dbReference type="ARBA" id="ARBA00008421"/>
    </source>
</evidence>
<feature type="DNA-binding region" description="TEA" evidence="6">
    <location>
        <begin position="50"/>
        <end position="124"/>
    </location>
</feature>
<dbReference type="InterPro" id="IPR050937">
    <property type="entry name" value="TEC1_TEAD_TF"/>
</dbReference>
<dbReference type="RefSeq" id="XP_003674021.1">
    <property type="nucleotide sequence ID" value="XM_003673973.1"/>
</dbReference>
<protein>
    <recommendedName>
        <fullName evidence="8">TEA domain-containing protein</fullName>
    </recommendedName>
</protein>
<organism evidence="9 10">
    <name type="scientific">Naumovozyma castellii</name>
    <name type="common">Yeast</name>
    <name type="synonym">Saccharomyces castellii</name>
    <dbReference type="NCBI Taxonomy" id="27288"/>
    <lineage>
        <taxon>Eukaryota</taxon>
        <taxon>Fungi</taxon>
        <taxon>Dikarya</taxon>
        <taxon>Ascomycota</taxon>
        <taxon>Saccharomycotina</taxon>
        <taxon>Saccharomycetes</taxon>
        <taxon>Saccharomycetales</taxon>
        <taxon>Saccharomycetaceae</taxon>
        <taxon>Naumovozyma</taxon>
    </lineage>
</organism>
<dbReference type="PANTHER" id="PTHR11834">
    <property type="entry name" value="TRANSCRIPTIONAL ENHANCER FACTOR TEF RELATED"/>
    <property type="match status" value="1"/>
</dbReference>
<dbReference type="STRING" id="1064592.G0V842"/>
<keyword evidence="5" id="KW-0539">Nucleus</keyword>
<feature type="domain" description="TEA" evidence="8">
    <location>
        <begin position="50"/>
        <end position="124"/>
    </location>
</feature>
<dbReference type="GO" id="GO:0000981">
    <property type="term" value="F:DNA-binding transcription factor activity, RNA polymerase II-specific"/>
    <property type="evidence" value="ECO:0007669"/>
    <property type="project" value="TreeGrafter"/>
</dbReference>
<dbReference type="InParanoid" id="G0V842"/>
<dbReference type="SMART" id="SM00426">
    <property type="entry name" value="TEA"/>
    <property type="match status" value="1"/>
</dbReference>
<evidence type="ECO:0000313" key="9">
    <source>
        <dbReference type="EMBL" id="CCC67640.1"/>
    </source>
</evidence>
<dbReference type="eggNOG" id="KOG3841">
    <property type="taxonomic scope" value="Eukaryota"/>
</dbReference>
<dbReference type="Proteomes" id="UP000001640">
    <property type="component" value="Chromosome 1"/>
</dbReference>
<dbReference type="AlphaFoldDB" id="G0V842"/>
<dbReference type="Gene3D" id="6.10.20.40">
    <property type="entry name" value="TEA/ATTS domain"/>
    <property type="match status" value="1"/>
</dbReference>
<dbReference type="GO" id="GO:0000978">
    <property type="term" value="F:RNA polymerase II cis-regulatory region sequence-specific DNA binding"/>
    <property type="evidence" value="ECO:0007669"/>
    <property type="project" value="TreeGrafter"/>
</dbReference>
<comment type="similarity">
    <text evidence="2">Belongs to the TEC1 family.</text>
</comment>
<evidence type="ECO:0000256" key="5">
    <source>
        <dbReference type="ARBA" id="ARBA00023242"/>
    </source>
</evidence>
<evidence type="ECO:0000259" key="8">
    <source>
        <dbReference type="PROSITE" id="PS51088"/>
    </source>
</evidence>
<dbReference type="GO" id="GO:0005667">
    <property type="term" value="C:transcription regulator complex"/>
    <property type="evidence" value="ECO:0007669"/>
    <property type="project" value="TreeGrafter"/>
</dbReference>
<gene>
    <name evidence="9" type="primary">NCAS0A10820</name>
    <name evidence="9" type="ordered locus">NCAS_0A10820</name>
</gene>
<dbReference type="GO" id="GO:0005634">
    <property type="term" value="C:nucleus"/>
    <property type="evidence" value="ECO:0007669"/>
    <property type="project" value="UniProtKB-SubCell"/>
</dbReference>
<dbReference type="KEGG" id="ncs:NCAS_0A10820"/>
<evidence type="ECO:0000313" key="10">
    <source>
        <dbReference type="Proteomes" id="UP000001640"/>
    </source>
</evidence>
<evidence type="ECO:0000256" key="4">
    <source>
        <dbReference type="ARBA" id="ARBA00023163"/>
    </source>
</evidence>
<dbReference type="PROSITE" id="PS51088">
    <property type="entry name" value="TEA_2"/>
    <property type="match status" value="1"/>
</dbReference>
<feature type="region of interest" description="Disordered" evidence="7">
    <location>
        <begin position="458"/>
        <end position="500"/>
    </location>
</feature>
<dbReference type="OrthoDB" id="10006572at2759"/>
<evidence type="ECO:0000256" key="3">
    <source>
        <dbReference type="ARBA" id="ARBA00023015"/>
    </source>
</evidence>
<accession>G0V842</accession>
<dbReference type="InterPro" id="IPR038096">
    <property type="entry name" value="TEA/ATTS_sf"/>
</dbReference>
<reference evidence="9 10" key="1">
    <citation type="journal article" date="2011" name="Proc. Natl. Acad. Sci. U.S.A.">
        <title>Evolutionary erosion of yeast sex chromosomes by mating-type switching accidents.</title>
        <authorList>
            <person name="Gordon J.L."/>
            <person name="Armisen D."/>
            <person name="Proux-Wera E."/>
            <person name="Oheigeartaigh S.S."/>
            <person name="Byrne K.P."/>
            <person name="Wolfe K.H."/>
        </authorList>
    </citation>
    <scope>NUCLEOTIDE SEQUENCE [LARGE SCALE GENOMIC DNA]</scope>
    <source>
        <strain evidence="10">ATCC 76901 / BCRC 22586 / CBS 4309 / NBRC 1992 / NRRL Y-12630</strain>
    </source>
</reference>
<dbReference type="HOGENOM" id="CLU_545236_0_0_1"/>
<evidence type="ECO:0000256" key="7">
    <source>
        <dbReference type="SAM" id="MobiDB-lite"/>
    </source>
</evidence>
<dbReference type="GeneID" id="96901119"/>
<comment type="subcellular location">
    <subcellularLocation>
        <location evidence="1">Nucleus</location>
    </subcellularLocation>
</comment>
<evidence type="ECO:0000256" key="6">
    <source>
        <dbReference type="PROSITE-ProRule" id="PRU00505"/>
    </source>
</evidence>
<dbReference type="InterPro" id="IPR000818">
    <property type="entry name" value="TEA/ATTS_dom"/>
</dbReference>
<keyword evidence="4" id="KW-0804">Transcription</keyword>
<dbReference type="PRINTS" id="PR00065">
    <property type="entry name" value="TEADOMAIN"/>
</dbReference>
<proteinExistence type="inferred from homology"/>
<dbReference type="PROSITE" id="PS00554">
    <property type="entry name" value="TEA_1"/>
    <property type="match status" value="1"/>
</dbReference>
<feature type="compositionally biased region" description="Polar residues" evidence="7">
    <location>
        <begin position="17"/>
        <end position="27"/>
    </location>
</feature>
<dbReference type="EMBL" id="HE576752">
    <property type="protein sequence ID" value="CCC67640.1"/>
    <property type="molecule type" value="Genomic_DNA"/>
</dbReference>
<name>G0V842_NAUCA</name>
<feature type="compositionally biased region" description="Basic and acidic residues" evidence="7">
    <location>
        <begin position="1"/>
        <end position="11"/>
    </location>
</feature>
<keyword evidence="10" id="KW-1185">Reference proteome</keyword>
<reference key="2">
    <citation type="submission" date="2011-08" db="EMBL/GenBank/DDBJ databases">
        <title>Genome sequence of Naumovozyma castellii.</title>
        <authorList>
            <person name="Gordon J.L."/>
            <person name="Armisen D."/>
            <person name="Proux-Wera E."/>
            <person name="OhEigeartaigh S.S."/>
            <person name="Byrne K.P."/>
            <person name="Wolfe K.H."/>
        </authorList>
    </citation>
    <scope>NUCLEOTIDE SEQUENCE</scope>
    <source>
        <strain>Type strain:CBS 4309</strain>
    </source>
</reference>
<keyword evidence="3" id="KW-0805">Transcription regulation</keyword>
<dbReference type="PANTHER" id="PTHR11834:SF0">
    <property type="entry name" value="PROTEIN SCALLOPED"/>
    <property type="match status" value="1"/>
</dbReference>
<feature type="compositionally biased region" description="Polar residues" evidence="7">
    <location>
        <begin position="464"/>
        <end position="473"/>
    </location>
</feature>
<feature type="region of interest" description="Disordered" evidence="7">
    <location>
        <begin position="1"/>
        <end position="30"/>
    </location>
</feature>
<evidence type="ECO:0000256" key="1">
    <source>
        <dbReference type="ARBA" id="ARBA00004123"/>
    </source>
</evidence>
<dbReference type="Pfam" id="PF01285">
    <property type="entry name" value="TEA"/>
    <property type="match status" value="1"/>
</dbReference>